<dbReference type="AlphaFoldDB" id="A0A9D1I2C5"/>
<protein>
    <submittedName>
        <fullName evidence="4">SDR family oxidoreductase</fullName>
    </submittedName>
</protein>
<dbReference type="InterPro" id="IPR002347">
    <property type="entry name" value="SDR_fam"/>
</dbReference>
<feature type="domain" description="Ketoreductase" evidence="3">
    <location>
        <begin position="6"/>
        <end position="184"/>
    </location>
</feature>
<evidence type="ECO:0000256" key="1">
    <source>
        <dbReference type="ARBA" id="ARBA00006484"/>
    </source>
</evidence>
<proteinExistence type="inferred from homology"/>
<comment type="similarity">
    <text evidence="1">Belongs to the short-chain dehydrogenases/reductases (SDR) family.</text>
</comment>
<gene>
    <name evidence="4" type="ORF">IAD16_01215</name>
</gene>
<dbReference type="SMART" id="SM00822">
    <property type="entry name" value="PKS_KR"/>
    <property type="match status" value="1"/>
</dbReference>
<dbReference type="Gene3D" id="3.40.50.720">
    <property type="entry name" value="NAD(P)-binding Rossmann-like Domain"/>
    <property type="match status" value="1"/>
</dbReference>
<comment type="caution">
    <text evidence="4">The sequence shown here is derived from an EMBL/GenBank/DDBJ whole genome shotgun (WGS) entry which is preliminary data.</text>
</comment>
<dbReference type="PRINTS" id="PR00080">
    <property type="entry name" value="SDRFAMILY"/>
</dbReference>
<dbReference type="InterPro" id="IPR057326">
    <property type="entry name" value="KR_dom"/>
</dbReference>
<reference evidence="4" key="1">
    <citation type="submission" date="2020-10" db="EMBL/GenBank/DDBJ databases">
        <authorList>
            <person name="Gilroy R."/>
        </authorList>
    </citation>
    <scope>NUCLEOTIDE SEQUENCE</scope>
    <source>
        <strain evidence="4">11300</strain>
    </source>
</reference>
<dbReference type="FunFam" id="3.40.50.720:FF:000084">
    <property type="entry name" value="Short-chain dehydrogenase reductase"/>
    <property type="match status" value="1"/>
</dbReference>
<dbReference type="PANTHER" id="PTHR42760">
    <property type="entry name" value="SHORT-CHAIN DEHYDROGENASES/REDUCTASES FAMILY MEMBER"/>
    <property type="match status" value="1"/>
</dbReference>
<evidence type="ECO:0000259" key="3">
    <source>
        <dbReference type="SMART" id="SM00822"/>
    </source>
</evidence>
<organism evidence="4 5">
    <name type="scientific">Candidatus Fimisoma avicola</name>
    <dbReference type="NCBI Taxonomy" id="2840826"/>
    <lineage>
        <taxon>Bacteria</taxon>
        <taxon>Bacillati</taxon>
        <taxon>Bacillota</taxon>
        <taxon>Clostridia</taxon>
        <taxon>Eubacteriales</taxon>
        <taxon>Candidatus Fimisoma</taxon>
    </lineage>
</organism>
<evidence type="ECO:0000313" key="5">
    <source>
        <dbReference type="Proteomes" id="UP000824091"/>
    </source>
</evidence>
<dbReference type="GO" id="GO:0008206">
    <property type="term" value="P:bile acid metabolic process"/>
    <property type="evidence" value="ECO:0007669"/>
    <property type="project" value="UniProtKB-ARBA"/>
</dbReference>
<evidence type="ECO:0000256" key="2">
    <source>
        <dbReference type="ARBA" id="ARBA00023002"/>
    </source>
</evidence>
<dbReference type="PANTHER" id="PTHR42760:SF40">
    <property type="entry name" value="3-OXOACYL-[ACYL-CARRIER-PROTEIN] REDUCTASE, CHLOROPLASTIC"/>
    <property type="match status" value="1"/>
</dbReference>
<dbReference type="GO" id="GO:0030497">
    <property type="term" value="P:fatty acid elongation"/>
    <property type="evidence" value="ECO:0007669"/>
    <property type="project" value="TreeGrafter"/>
</dbReference>
<dbReference type="EMBL" id="DVMO01000019">
    <property type="protein sequence ID" value="HIU26983.1"/>
    <property type="molecule type" value="Genomic_DNA"/>
</dbReference>
<dbReference type="Proteomes" id="UP000824091">
    <property type="component" value="Unassembled WGS sequence"/>
</dbReference>
<dbReference type="Pfam" id="PF13561">
    <property type="entry name" value="adh_short_C2"/>
    <property type="match status" value="1"/>
</dbReference>
<accession>A0A9D1I2C5</accession>
<dbReference type="PRINTS" id="PR00081">
    <property type="entry name" value="GDHRDH"/>
</dbReference>
<dbReference type="GO" id="GO:0016616">
    <property type="term" value="F:oxidoreductase activity, acting on the CH-OH group of donors, NAD or NADP as acceptor"/>
    <property type="evidence" value="ECO:0007669"/>
    <property type="project" value="UniProtKB-ARBA"/>
</dbReference>
<evidence type="ECO:0000313" key="4">
    <source>
        <dbReference type="EMBL" id="HIU26983.1"/>
    </source>
</evidence>
<reference evidence="4" key="2">
    <citation type="journal article" date="2021" name="PeerJ">
        <title>Extensive microbial diversity within the chicken gut microbiome revealed by metagenomics and culture.</title>
        <authorList>
            <person name="Gilroy R."/>
            <person name="Ravi A."/>
            <person name="Getino M."/>
            <person name="Pursley I."/>
            <person name="Horton D.L."/>
            <person name="Alikhan N.F."/>
            <person name="Baker D."/>
            <person name="Gharbi K."/>
            <person name="Hall N."/>
            <person name="Watson M."/>
            <person name="Adriaenssens E.M."/>
            <person name="Foster-Nyarko E."/>
            <person name="Jarju S."/>
            <person name="Secka A."/>
            <person name="Antonio M."/>
            <person name="Oren A."/>
            <person name="Chaudhuri R.R."/>
            <person name="La Ragione R."/>
            <person name="Hildebrand F."/>
            <person name="Pallen M.J."/>
        </authorList>
    </citation>
    <scope>NUCLEOTIDE SEQUENCE</scope>
    <source>
        <strain evidence="4">11300</strain>
    </source>
</reference>
<dbReference type="SUPFAM" id="SSF51735">
    <property type="entry name" value="NAD(P)-binding Rossmann-fold domains"/>
    <property type="match status" value="1"/>
</dbReference>
<dbReference type="PROSITE" id="PS00061">
    <property type="entry name" value="ADH_SHORT"/>
    <property type="match status" value="1"/>
</dbReference>
<keyword evidence="2" id="KW-0560">Oxidoreductase</keyword>
<sequence>MLFENKKVLITGAGRGIGRQTAIEMAKEGAVILGLGRTAGPLEEMAGAVGAAGGKAYIRTADIASYEQTDEAVCSLAEAAGGIDIAVNCAAIFEEALFTEMTPQQWRRTVSIDLDGVYNVLHAAMPFIIDAGGSVVNVVSQDAFYGCPGYSHYSACKAAVVGLTRTLARELGPQGVRLNCVAPGITQTEMTMERIAAGREGYLEKLPVGHIGQPEEIAAAIVFLASQKASYITGQVLHVNGGMYLG</sequence>
<dbReference type="InterPro" id="IPR036291">
    <property type="entry name" value="NAD(P)-bd_dom_sf"/>
</dbReference>
<dbReference type="InterPro" id="IPR020904">
    <property type="entry name" value="Sc_DH/Rdtase_CS"/>
</dbReference>
<name>A0A9D1I2C5_9FIRM</name>